<accession>A0A2J8I7R3</accession>
<dbReference type="RefSeq" id="WP_102965101.1">
    <property type="nucleotide sequence ID" value="NZ_POSK01000001.1"/>
</dbReference>
<evidence type="ECO:0000313" key="3">
    <source>
        <dbReference type="EMBL" id="PNI06560.1"/>
    </source>
</evidence>
<name>A0A2J8I7R3_VIBDI</name>
<dbReference type="PANTHER" id="PTHR30290">
    <property type="entry name" value="PERIPLASMIC BINDING COMPONENT OF ABC TRANSPORTER"/>
    <property type="match status" value="1"/>
</dbReference>
<proteinExistence type="predicted"/>
<dbReference type="Gene3D" id="3.40.190.10">
    <property type="entry name" value="Periplasmic binding protein-like II"/>
    <property type="match status" value="1"/>
</dbReference>
<organism evidence="3 4">
    <name type="scientific">Vibrio diazotrophicus</name>
    <dbReference type="NCBI Taxonomy" id="685"/>
    <lineage>
        <taxon>Bacteria</taxon>
        <taxon>Pseudomonadati</taxon>
        <taxon>Pseudomonadota</taxon>
        <taxon>Gammaproteobacteria</taxon>
        <taxon>Vibrionales</taxon>
        <taxon>Vibrionaceae</taxon>
        <taxon>Vibrio</taxon>
    </lineage>
</organism>
<dbReference type="GO" id="GO:1904680">
    <property type="term" value="F:peptide transmembrane transporter activity"/>
    <property type="evidence" value="ECO:0007669"/>
    <property type="project" value="TreeGrafter"/>
</dbReference>
<dbReference type="Pfam" id="PF00496">
    <property type="entry name" value="SBP_bac_5"/>
    <property type="match status" value="1"/>
</dbReference>
<dbReference type="SUPFAM" id="SSF53850">
    <property type="entry name" value="Periplasmic binding protein-like II"/>
    <property type="match status" value="1"/>
</dbReference>
<dbReference type="GO" id="GO:0015833">
    <property type="term" value="P:peptide transport"/>
    <property type="evidence" value="ECO:0007669"/>
    <property type="project" value="TreeGrafter"/>
</dbReference>
<dbReference type="InterPro" id="IPR000914">
    <property type="entry name" value="SBP_5_dom"/>
</dbReference>
<dbReference type="AlphaFoldDB" id="A0A2J8I7R3"/>
<dbReference type="CDD" id="cd08490">
    <property type="entry name" value="PBP2_NikA_DppA_OppA_like_3"/>
    <property type="match status" value="1"/>
</dbReference>
<reference evidence="3 4" key="1">
    <citation type="submission" date="2018-01" db="EMBL/GenBank/DDBJ databases">
        <title>Draft genome sequences of six Vibrio diazotrophicus strains isolated from deep-sea sediments of the Baltic Sea.</title>
        <authorList>
            <person name="Castillo D."/>
            <person name="Vandieken V."/>
            <person name="Chiang O."/>
            <person name="Middelboe M."/>
        </authorList>
    </citation>
    <scope>NUCLEOTIDE SEQUENCE [LARGE SCALE GENOMIC DNA]</scope>
    <source>
        <strain evidence="3 4">60.27F</strain>
    </source>
</reference>
<evidence type="ECO:0000259" key="2">
    <source>
        <dbReference type="Pfam" id="PF00496"/>
    </source>
</evidence>
<dbReference type="OrthoDB" id="9801912at2"/>
<feature type="domain" description="Solute-binding protein family 5" evidence="2">
    <location>
        <begin position="68"/>
        <end position="424"/>
    </location>
</feature>
<protein>
    <submittedName>
        <fullName evidence="3">ABC transporter substrate-binding protein</fullName>
    </submittedName>
</protein>
<feature type="chain" id="PRO_5014413120" evidence="1">
    <location>
        <begin position="20"/>
        <end position="507"/>
    </location>
</feature>
<sequence length="507" mass="55654">MRIFTTALLALMFVFQANANTPPSKSNTVTISAAFEFANVDPSSSGYIFTRMQVIETLFDVDNSGNLLPGLALEATPNNELTEWTITLRDGVRFHDDSLMNADTVVNSLNIALSKYGSLGKVPVKNILAQGENKIVIELSEAYKSLPAVLANYSNVILSRASYAEDGKVVNLIGTGPYSLFEVTPPHKITVKKFDGYWGKKASIEYATYLTGHRGESRVLQATSGQADIALQLPPASIMRLKMNPQTDVQSYSLPRTLVLKLNNAHSFLNSVKARQALSLAIDRKGIASAVLGTPDSGTAQLLPRSMSDWYLESFAHPESDIQKAKAMLKELGWTENSQGLLQRDDKVFELSLITYADRPELTNVATALQAQWKKLGVKLNVSITSSSSIPAGHQDGSLEVALIARNYGVIADPLVVLSNDFSAEGGDWGAMNWSNPEFNQLIKQLNYTLDADKYREKAQRAATILATELPVIPVSAYTEEVSVNKRLKGFHFDPFGRNFYLSDLEF</sequence>
<dbReference type="GO" id="GO:0043190">
    <property type="term" value="C:ATP-binding cassette (ABC) transporter complex"/>
    <property type="evidence" value="ECO:0007669"/>
    <property type="project" value="InterPro"/>
</dbReference>
<dbReference type="Gene3D" id="3.10.105.10">
    <property type="entry name" value="Dipeptide-binding Protein, Domain 3"/>
    <property type="match status" value="1"/>
</dbReference>
<dbReference type="InterPro" id="IPR030678">
    <property type="entry name" value="Peptide/Ni-bd"/>
</dbReference>
<evidence type="ECO:0000256" key="1">
    <source>
        <dbReference type="SAM" id="SignalP"/>
    </source>
</evidence>
<comment type="caution">
    <text evidence="3">The sequence shown here is derived from an EMBL/GenBank/DDBJ whole genome shotgun (WGS) entry which is preliminary data.</text>
</comment>
<dbReference type="PANTHER" id="PTHR30290:SF83">
    <property type="entry name" value="ABC TRANSPORTER SUBSTRATE-BINDING PROTEIN"/>
    <property type="match status" value="1"/>
</dbReference>
<feature type="signal peptide" evidence="1">
    <location>
        <begin position="1"/>
        <end position="19"/>
    </location>
</feature>
<dbReference type="EMBL" id="POSK01000001">
    <property type="protein sequence ID" value="PNI06560.1"/>
    <property type="molecule type" value="Genomic_DNA"/>
</dbReference>
<dbReference type="InterPro" id="IPR039424">
    <property type="entry name" value="SBP_5"/>
</dbReference>
<keyword evidence="1" id="KW-0732">Signal</keyword>
<dbReference type="Proteomes" id="UP000236449">
    <property type="component" value="Unassembled WGS sequence"/>
</dbReference>
<gene>
    <name evidence="3" type="ORF">C1N32_00670</name>
</gene>
<dbReference type="GO" id="GO:0030288">
    <property type="term" value="C:outer membrane-bounded periplasmic space"/>
    <property type="evidence" value="ECO:0007669"/>
    <property type="project" value="UniProtKB-ARBA"/>
</dbReference>
<evidence type="ECO:0000313" key="4">
    <source>
        <dbReference type="Proteomes" id="UP000236449"/>
    </source>
</evidence>
<dbReference type="PIRSF" id="PIRSF002741">
    <property type="entry name" value="MppA"/>
    <property type="match status" value="1"/>
</dbReference>